<dbReference type="InParanoid" id="A0A7M7Q1C2"/>
<keyword evidence="2" id="KW-1185">Reference proteome</keyword>
<dbReference type="Proteomes" id="UP000002358">
    <property type="component" value="Chromosome 2"/>
</dbReference>
<sequence length="274" mass="31265">MDSSTILNIYMTDEAMEELEDRNPTTNIVGYVDAIMAPSPAGATKDILFKFILSNDRKRIPIFIWNPLLINKYYKEICSSRVVDINGGFCRAVNRTLKDDLIPYEIVIKENTQLFLGYHSLSGVKTNEVQKSTFDTIHALQGLIEISGHIRTKFYLNHNRSGQISYGLGAITNGVKKITIQVKQFVESQLELGDFVTVTGTVQGQDADKTMPCRCRDKREREREKKRLCGKYIITLPNLTYYQRLKPSIEQLGKQCPCNTMRVPRVTTARQCNR</sequence>
<dbReference type="EnsemblMetazoa" id="XM_031923410">
    <property type="protein sequence ID" value="XP_031779270"/>
    <property type="gene ID" value="LOC116416159"/>
</dbReference>
<dbReference type="GeneID" id="116416159"/>
<dbReference type="AlphaFoldDB" id="A0A7M7Q1C2"/>
<protein>
    <submittedName>
        <fullName evidence="1">Uncharacterized protein</fullName>
    </submittedName>
</protein>
<evidence type="ECO:0000313" key="2">
    <source>
        <dbReference type="Proteomes" id="UP000002358"/>
    </source>
</evidence>
<reference evidence="1" key="1">
    <citation type="submission" date="2021-01" db="UniProtKB">
        <authorList>
            <consortium name="EnsemblMetazoa"/>
        </authorList>
    </citation>
    <scope>IDENTIFICATION</scope>
</reference>
<dbReference type="RefSeq" id="XP_031779270.1">
    <property type="nucleotide sequence ID" value="XM_031923410.1"/>
</dbReference>
<organism evidence="1 2">
    <name type="scientific">Nasonia vitripennis</name>
    <name type="common">Parasitic wasp</name>
    <dbReference type="NCBI Taxonomy" id="7425"/>
    <lineage>
        <taxon>Eukaryota</taxon>
        <taxon>Metazoa</taxon>
        <taxon>Ecdysozoa</taxon>
        <taxon>Arthropoda</taxon>
        <taxon>Hexapoda</taxon>
        <taxon>Insecta</taxon>
        <taxon>Pterygota</taxon>
        <taxon>Neoptera</taxon>
        <taxon>Endopterygota</taxon>
        <taxon>Hymenoptera</taxon>
        <taxon>Apocrita</taxon>
        <taxon>Proctotrupomorpha</taxon>
        <taxon>Chalcidoidea</taxon>
        <taxon>Pteromalidae</taxon>
        <taxon>Pteromalinae</taxon>
        <taxon>Nasonia</taxon>
    </lineage>
</organism>
<accession>A0A7M7Q1C2</accession>
<dbReference type="KEGG" id="nvi:116416159"/>
<proteinExistence type="predicted"/>
<name>A0A7M7Q1C2_NASVI</name>
<evidence type="ECO:0000313" key="1">
    <source>
        <dbReference type="EnsemblMetazoa" id="XP_031779270"/>
    </source>
</evidence>